<dbReference type="GO" id="GO:0005634">
    <property type="term" value="C:nucleus"/>
    <property type="evidence" value="ECO:0007669"/>
    <property type="project" value="UniProtKB-SubCell"/>
</dbReference>
<dbReference type="GO" id="GO:0005829">
    <property type="term" value="C:cytosol"/>
    <property type="evidence" value="ECO:0007669"/>
    <property type="project" value="UniProtKB-SubCell"/>
</dbReference>
<evidence type="ECO:0000256" key="3">
    <source>
        <dbReference type="SAM" id="Phobius"/>
    </source>
</evidence>
<comment type="function">
    <text evidence="2">Functions as a two-component phosphorelay mediators between cytokinin sensor histidine kinases and response regulators (B-type ARRs). Plays an important role in propagating cytokinin signal transduction.</text>
</comment>
<keyword evidence="5" id="KW-1185">Reference proteome</keyword>
<dbReference type="AlphaFoldDB" id="A0AA86W6Q9"/>
<evidence type="ECO:0000313" key="5">
    <source>
        <dbReference type="Proteomes" id="UP001189624"/>
    </source>
</evidence>
<dbReference type="GO" id="GO:0043424">
    <property type="term" value="F:protein histidine kinase binding"/>
    <property type="evidence" value="ECO:0007669"/>
    <property type="project" value="UniProtKB-UniRule"/>
</dbReference>
<reference evidence="4" key="1">
    <citation type="submission" date="2023-10" db="EMBL/GenBank/DDBJ databases">
        <authorList>
            <person name="Domelevo Entfellner J.-B."/>
        </authorList>
    </citation>
    <scope>NUCLEOTIDE SEQUENCE</scope>
</reference>
<dbReference type="GO" id="GO:0009736">
    <property type="term" value="P:cytokinin-activated signaling pathway"/>
    <property type="evidence" value="ECO:0007669"/>
    <property type="project" value="UniProtKB-KW"/>
</dbReference>
<dbReference type="SUPFAM" id="SSF47226">
    <property type="entry name" value="Histidine-containing phosphotransfer domain, HPT domain"/>
    <property type="match status" value="1"/>
</dbReference>
<keyword evidence="2" id="KW-0932">Cytokinin signaling pathway</keyword>
<evidence type="ECO:0000313" key="4">
    <source>
        <dbReference type="EMBL" id="CAJ1979165.1"/>
    </source>
</evidence>
<dbReference type="InterPro" id="IPR045871">
    <property type="entry name" value="AHP1-5/YPD1"/>
</dbReference>
<dbReference type="PANTHER" id="PTHR28242">
    <property type="entry name" value="PHOSPHORELAY INTERMEDIATE PROTEIN YPD1"/>
    <property type="match status" value="1"/>
</dbReference>
<keyword evidence="3" id="KW-0472">Membrane</keyword>
<dbReference type="PANTHER" id="PTHR28242:SF40">
    <property type="entry name" value="HISTIDINE-CONTAINING PHOSPHOTRANSFER PROTEIN"/>
    <property type="match status" value="1"/>
</dbReference>
<comment type="subcellular location">
    <subcellularLocation>
        <location evidence="2">Cytoplasm</location>
        <location evidence="2">Cytosol</location>
    </subcellularLocation>
    <subcellularLocation>
        <location evidence="2">Nucleus</location>
    </subcellularLocation>
</comment>
<dbReference type="Gramene" id="rna-AYBTSS11_LOCUS31377">
    <property type="protein sequence ID" value="CAJ1979165.1"/>
    <property type="gene ID" value="gene-AYBTSS11_LOCUS31377"/>
</dbReference>
<name>A0AA86W6Q9_9FABA</name>
<sequence length="280" mass="32111">MAIHAFKLQLHNFIRCMCDEGFVNEQFVQLEAARQHPLRRDALIRAVIAYFLSSKHLFSAITIELDKQQVDFERVNALARDFYARSCSIGAESVKQACAELIQASERKDKDNCSLTLYWTKHRFSILRSKLETLVKAFGEDGGKRVVVYLKNMIVEGLLAHKLQKQKYRKRTVSISILSPSSNVAQTSMQFHSFSNIHHVQPTSIIQIYKILNFVVSLEEEVVFLIEKEDAVVVALLSAKFASCLVIFLSFTTIVSILNSNHLRIRLWYALSFISRKCYT</sequence>
<keyword evidence="3" id="KW-0812">Transmembrane</keyword>
<keyword evidence="1 2" id="KW-0902">Two-component regulatory system</keyword>
<comment type="domain">
    <text evidence="2">Histidine-containing phosphotransfer domain (HPt) contains an active histidine that mediates the phosphotransfer.</text>
</comment>
<gene>
    <name evidence="4" type="ORF">AYBTSS11_LOCUS31377</name>
</gene>
<dbReference type="InterPro" id="IPR036641">
    <property type="entry name" value="HPT_dom_sf"/>
</dbReference>
<dbReference type="GO" id="GO:0009927">
    <property type="term" value="F:histidine phosphotransfer kinase activity"/>
    <property type="evidence" value="ECO:0007669"/>
    <property type="project" value="UniProtKB-UniRule"/>
</dbReference>
<protein>
    <recommendedName>
        <fullName evidence="2">Histidine-containing phosphotransfer protein</fullName>
    </recommendedName>
</protein>
<dbReference type="Gene3D" id="1.20.120.160">
    <property type="entry name" value="HPT domain"/>
    <property type="match status" value="1"/>
</dbReference>
<feature type="transmembrane region" description="Helical" evidence="3">
    <location>
        <begin position="231"/>
        <end position="258"/>
    </location>
</feature>
<evidence type="ECO:0000256" key="2">
    <source>
        <dbReference type="RuleBase" id="RU369004"/>
    </source>
</evidence>
<evidence type="ECO:0000256" key="1">
    <source>
        <dbReference type="ARBA" id="ARBA00023012"/>
    </source>
</evidence>
<accession>A0AA86W6Q9</accession>
<dbReference type="EMBL" id="OY731408">
    <property type="protein sequence ID" value="CAJ1979165.1"/>
    <property type="molecule type" value="Genomic_DNA"/>
</dbReference>
<dbReference type="GO" id="GO:0000160">
    <property type="term" value="P:phosphorelay signal transduction system"/>
    <property type="evidence" value="ECO:0007669"/>
    <property type="project" value="UniProtKB-UniRule"/>
</dbReference>
<keyword evidence="3" id="KW-1133">Transmembrane helix</keyword>
<dbReference type="Proteomes" id="UP001189624">
    <property type="component" value="Chromosome 11"/>
</dbReference>
<organism evidence="4 5">
    <name type="scientific">Sphenostylis stenocarpa</name>
    <dbReference type="NCBI Taxonomy" id="92480"/>
    <lineage>
        <taxon>Eukaryota</taxon>
        <taxon>Viridiplantae</taxon>
        <taxon>Streptophyta</taxon>
        <taxon>Embryophyta</taxon>
        <taxon>Tracheophyta</taxon>
        <taxon>Spermatophyta</taxon>
        <taxon>Magnoliopsida</taxon>
        <taxon>eudicotyledons</taxon>
        <taxon>Gunneridae</taxon>
        <taxon>Pentapetalae</taxon>
        <taxon>rosids</taxon>
        <taxon>fabids</taxon>
        <taxon>Fabales</taxon>
        <taxon>Fabaceae</taxon>
        <taxon>Papilionoideae</taxon>
        <taxon>50 kb inversion clade</taxon>
        <taxon>NPAAA clade</taxon>
        <taxon>indigoferoid/millettioid clade</taxon>
        <taxon>Phaseoleae</taxon>
        <taxon>Sphenostylis</taxon>
    </lineage>
</organism>
<proteinExistence type="predicted"/>